<gene>
    <name evidence="1" type="ORF">CK203_087336</name>
</gene>
<dbReference type="AlphaFoldDB" id="A0A438BMB2"/>
<dbReference type="InterPro" id="IPR036397">
    <property type="entry name" value="RNaseH_sf"/>
</dbReference>
<evidence type="ECO:0000313" key="2">
    <source>
        <dbReference type="Proteomes" id="UP000288805"/>
    </source>
</evidence>
<dbReference type="PANTHER" id="PTHR48475">
    <property type="entry name" value="RIBONUCLEASE H"/>
    <property type="match status" value="1"/>
</dbReference>
<organism evidence="1 2">
    <name type="scientific">Vitis vinifera</name>
    <name type="common">Grape</name>
    <dbReference type="NCBI Taxonomy" id="29760"/>
    <lineage>
        <taxon>Eukaryota</taxon>
        <taxon>Viridiplantae</taxon>
        <taxon>Streptophyta</taxon>
        <taxon>Embryophyta</taxon>
        <taxon>Tracheophyta</taxon>
        <taxon>Spermatophyta</taxon>
        <taxon>Magnoliopsida</taxon>
        <taxon>eudicotyledons</taxon>
        <taxon>Gunneridae</taxon>
        <taxon>Pentapetalae</taxon>
        <taxon>rosids</taxon>
        <taxon>Vitales</taxon>
        <taxon>Vitaceae</taxon>
        <taxon>Viteae</taxon>
        <taxon>Vitis</taxon>
    </lineage>
</organism>
<protein>
    <submittedName>
        <fullName evidence="1">Uncharacterized protein</fullName>
    </submittedName>
</protein>
<sequence length="494" mass="55640">MVETSRDWSKKLPFALWAYRTSFRTSIGATPYSLVYGMEAVLPVEIEMRSLRVALEQDISEAEWAQSHYDQLSLLDEKRLRRQIMGLISDPRGKFRPSWSGPYVIRDLTREGAVWLTNLDGNQFTEPVNVDQLKKFYVPVSIISIHFASVFPYVMMMRSRPRATSQVSITSGDIEGHILSFHSVYLPQGMPPSLHAGFGSLYMYAGIPFRLAMLWTSKFELGHNSFLSPLVTFVSLSYRGIPPSFHLCLISGFFESFVGSPWTSYWGIPFCYHALVMAFLPPFSSVVPRHCARVRSPGFHHFSVLARTLLRYLPGAFPVLARSFSGTRPKPSPVLAWSFFGTCPNPSPVLAEFYPVPVLARSFFGTRPDPSPVLTRSFLVLARSLLRYSPGAFSVLARILLRYLPEPFSGTCPEPSPVLARTLLRYSPEFYPFSVLARIPPFFSTCPNPFPVLARIPPFFGTCPNPSPVLARIKSLIFPGIMIGSPFIFLRHRA</sequence>
<accession>A0A438BMB2</accession>
<comment type="caution">
    <text evidence="1">The sequence shown here is derived from an EMBL/GenBank/DDBJ whole genome shotgun (WGS) entry which is preliminary data.</text>
</comment>
<dbReference type="PANTHER" id="PTHR48475:SF1">
    <property type="entry name" value="RNASE H TYPE-1 DOMAIN-CONTAINING PROTEIN"/>
    <property type="match status" value="1"/>
</dbReference>
<dbReference type="EMBL" id="QGNW01002722">
    <property type="protein sequence ID" value="RVW12069.1"/>
    <property type="molecule type" value="Genomic_DNA"/>
</dbReference>
<reference evidence="1 2" key="1">
    <citation type="journal article" date="2018" name="PLoS Genet.">
        <title>Population sequencing reveals clonal diversity and ancestral inbreeding in the grapevine cultivar Chardonnay.</title>
        <authorList>
            <person name="Roach M.J."/>
            <person name="Johnson D.L."/>
            <person name="Bohlmann J."/>
            <person name="van Vuuren H.J."/>
            <person name="Jones S.J."/>
            <person name="Pretorius I.S."/>
            <person name="Schmidt S.A."/>
            <person name="Borneman A.R."/>
        </authorList>
    </citation>
    <scope>NUCLEOTIDE SEQUENCE [LARGE SCALE GENOMIC DNA]</scope>
    <source>
        <strain evidence="2">cv. Chardonnay</strain>
        <tissue evidence="1">Leaf</tissue>
    </source>
</reference>
<dbReference type="Gene3D" id="3.30.420.10">
    <property type="entry name" value="Ribonuclease H-like superfamily/Ribonuclease H"/>
    <property type="match status" value="1"/>
</dbReference>
<evidence type="ECO:0000313" key="1">
    <source>
        <dbReference type="EMBL" id="RVW12069.1"/>
    </source>
</evidence>
<dbReference type="Proteomes" id="UP000288805">
    <property type="component" value="Unassembled WGS sequence"/>
</dbReference>
<name>A0A438BMB2_VITVI</name>
<proteinExistence type="predicted"/>
<dbReference type="GO" id="GO:0003676">
    <property type="term" value="F:nucleic acid binding"/>
    <property type="evidence" value="ECO:0007669"/>
    <property type="project" value="InterPro"/>
</dbReference>